<dbReference type="PROSITE" id="PS51257">
    <property type="entry name" value="PROKAR_LIPOPROTEIN"/>
    <property type="match status" value="1"/>
</dbReference>
<name>A0A517QR49_9PLAN</name>
<feature type="chain" id="PRO_5022071356" description="IgA FC receptor" evidence="2">
    <location>
        <begin position="21"/>
        <end position="260"/>
    </location>
</feature>
<evidence type="ECO:0008006" key="5">
    <source>
        <dbReference type="Google" id="ProtNLM"/>
    </source>
</evidence>
<feature type="compositionally biased region" description="Pro residues" evidence="1">
    <location>
        <begin position="191"/>
        <end position="208"/>
    </location>
</feature>
<organism evidence="3 4">
    <name type="scientific">Thalassoglobus polymorphus</name>
    <dbReference type="NCBI Taxonomy" id="2527994"/>
    <lineage>
        <taxon>Bacteria</taxon>
        <taxon>Pseudomonadati</taxon>
        <taxon>Planctomycetota</taxon>
        <taxon>Planctomycetia</taxon>
        <taxon>Planctomycetales</taxon>
        <taxon>Planctomycetaceae</taxon>
        <taxon>Thalassoglobus</taxon>
    </lineage>
</organism>
<evidence type="ECO:0000256" key="2">
    <source>
        <dbReference type="SAM" id="SignalP"/>
    </source>
</evidence>
<accession>A0A517QR49</accession>
<gene>
    <name evidence="3" type="ORF">Mal48_33370</name>
</gene>
<evidence type="ECO:0000313" key="4">
    <source>
        <dbReference type="Proteomes" id="UP000315724"/>
    </source>
</evidence>
<dbReference type="Proteomes" id="UP000315724">
    <property type="component" value="Chromosome"/>
</dbReference>
<reference evidence="3 4" key="1">
    <citation type="submission" date="2019-02" db="EMBL/GenBank/DDBJ databases">
        <title>Deep-cultivation of Planctomycetes and their phenomic and genomic characterization uncovers novel biology.</title>
        <authorList>
            <person name="Wiegand S."/>
            <person name="Jogler M."/>
            <person name="Boedeker C."/>
            <person name="Pinto D."/>
            <person name="Vollmers J."/>
            <person name="Rivas-Marin E."/>
            <person name="Kohn T."/>
            <person name="Peeters S.H."/>
            <person name="Heuer A."/>
            <person name="Rast P."/>
            <person name="Oberbeckmann S."/>
            <person name="Bunk B."/>
            <person name="Jeske O."/>
            <person name="Meyerdierks A."/>
            <person name="Storesund J.E."/>
            <person name="Kallscheuer N."/>
            <person name="Luecker S."/>
            <person name="Lage O.M."/>
            <person name="Pohl T."/>
            <person name="Merkel B.J."/>
            <person name="Hornburger P."/>
            <person name="Mueller R.-W."/>
            <person name="Bruemmer F."/>
            <person name="Labrenz M."/>
            <person name="Spormann A.M."/>
            <person name="Op den Camp H."/>
            <person name="Overmann J."/>
            <person name="Amann R."/>
            <person name="Jetten M.S.M."/>
            <person name="Mascher T."/>
            <person name="Medema M.H."/>
            <person name="Devos D.P."/>
            <person name="Kaster A.-K."/>
            <person name="Ovreas L."/>
            <person name="Rohde M."/>
            <person name="Galperin M.Y."/>
            <person name="Jogler C."/>
        </authorList>
    </citation>
    <scope>NUCLEOTIDE SEQUENCE [LARGE SCALE GENOMIC DNA]</scope>
    <source>
        <strain evidence="3 4">Mal48</strain>
    </source>
</reference>
<evidence type="ECO:0000256" key="1">
    <source>
        <dbReference type="SAM" id="MobiDB-lite"/>
    </source>
</evidence>
<feature type="compositionally biased region" description="Low complexity" evidence="1">
    <location>
        <begin position="209"/>
        <end position="222"/>
    </location>
</feature>
<proteinExistence type="predicted"/>
<evidence type="ECO:0000313" key="3">
    <source>
        <dbReference type="EMBL" id="QDT34078.1"/>
    </source>
</evidence>
<dbReference type="EMBL" id="CP036267">
    <property type="protein sequence ID" value="QDT34078.1"/>
    <property type="molecule type" value="Genomic_DNA"/>
</dbReference>
<dbReference type="AlphaFoldDB" id="A0A517QR49"/>
<feature type="compositionally biased region" description="Low complexity" evidence="1">
    <location>
        <begin position="167"/>
        <end position="190"/>
    </location>
</feature>
<feature type="region of interest" description="Disordered" evidence="1">
    <location>
        <begin position="166"/>
        <end position="260"/>
    </location>
</feature>
<feature type="signal peptide" evidence="2">
    <location>
        <begin position="1"/>
        <end position="20"/>
    </location>
</feature>
<keyword evidence="2" id="KW-0732">Signal</keyword>
<protein>
    <recommendedName>
        <fullName evidence="5">IgA FC receptor</fullName>
    </recommendedName>
</protein>
<sequence length="260" mass="28386" precursor="true">MRFRSIFPMLMLIVSAGCYSCPSYGPGMSRNPYGSCIGNSSIAPPVPLGAQGMRHRPTLAERKQQRDMKRWYRELEGGSGSRHTNSCPHCQRKNRGRHGAGFDSGYHDGWSGDQWGYDEWNGGEAAYYDGMIMGDGYYDGQVIDGAVYDGAHSGGYCPDCQNSHHNSYPSESYPTQSYPSESYSPTYEHPAPSPAPQSAPPLVPPTEPTPATVAPAPPESSAFRAPADEYYSPSSMPQPPTQQVSIPPVEQILYAPPIQK</sequence>
<dbReference type="KEGG" id="tpol:Mal48_33370"/>
<keyword evidence="4" id="KW-1185">Reference proteome</keyword>